<evidence type="ECO:0000256" key="1">
    <source>
        <dbReference type="ARBA" id="ARBA00004370"/>
    </source>
</evidence>
<dbReference type="GO" id="GO:0005764">
    <property type="term" value="C:lysosome"/>
    <property type="evidence" value="ECO:0007669"/>
    <property type="project" value="UniProtKB-SubCell"/>
</dbReference>
<dbReference type="InParanoid" id="A0A6P8ZNM7"/>
<reference evidence="13" key="1">
    <citation type="submission" date="2025-08" db="UniProtKB">
        <authorList>
            <consortium name="RefSeq"/>
        </authorList>
    </citation>
    <scope>IDENTIFICATION</scope>
    <source>
        <tissue evidence="13">Total insect</tissue>
    </source>
</reference>
<dbReference type="Pfam" id="PF07534">
    <property type="entry name" value="TLD"/>
    <property type="match status" value="1"/>
</dbReference>
<dbReference type="GO" id="GO:0005634">
    <property type="term" value="C:nucleus"/>
    <property type="evidence" value="ECO:0007669"/>
    <property type="project" value="TreeGrafter"/>
</dbReference>
<evidence type="ECO:0000313" key="13">
    <source>
        <dbReference type="RefSeq" id="XP_034242624.1"/>
    </source>
</evidence>
<organism evidence="13">
    <name type="scientific">Thrips palmi</name>
    <name type="common">Melon thrips</name>
    <dbReference type="NCBI Taxonomy" id="161013"/>
    <lineage>
        <taxon>Eukaryota</taxon>
        <taxon>Metazoa</taxon>
        <taxon>Ecdysozoa</taxon>
        <taxon>Arthropoda</taxon>
        <taxon>Hexapoda</taxon>
        <taxon>Insecta</taxon>
        <taxon>Pterygota</taxon>
        <taxon>Neoptera</taxon>
        <taxon>Paraneoptera</taxon>
        <taxon>Thysanoptera</taxon>
        <taxon>Terebrantia</taxon>
        <taxon>Thripoidea</taxon>
        <taxon>Thripidae</taxon>
        <taxon>Thrips</taxon>
    </lineage>
</organism>
<feature type="compositionally biased region" description="Basic and acidic residues" evidence="10">
    <location>
        <begin position="388"/>
        <end position="400"/>
    </location>
</feature>
<feature type="domain" description="TLDc" evidence="11">
    <location>
        <begin position="209"/>
        <end position="376"/>
    </location>
</feature>
<dbReference type="GO" id="GO:0016020">
    <property type="term" value="C:membrane"/>
    <property type="evidence" value="ECO:0007669"/>
    <property type="project" value="UniProtKB-SubCell"/>
</dbReference>
<dbReference type="KEGG" id="tpal:117646065"/>
<dbReference type="GeneID" id="117646065"/>
<keyword evidence="6" id="KW-0458">Lysosome</keyword>
<dbReference type="PANTHER" id="PTHR23354:SF131">
    <property type="entry name" value="MTOR-ASSOCIATED PROTEIN MEAK7"/>
    <property type="match status" value="1"/>
</dbReference>
<name>A0A6P8ZNM7_THRPL</name>
<dbReference type="PANTHER" id="PTHR23354">
    <property type="entry name" value="NUCLEOLAR PROTEIN 7/ESTROGEN RECEPTOR COACTIVATOR-RELATED"/>
    <property type="match status" value="1"/>
</dbReference>
<accession>A0A6P8ZNM7</accession>
<comment type="subcellular location">
    <subcellularLocation>
        <location evidence="3">Cytoplasm</location>
    </subcellularLocation>
    <subcellularLocation>
        <location evidence="2">Lysosome</location>
    </subcellularLocation>
    <subcellularLocation>
        <location evidence="1">Membrane</location>
    </subcellularLocation>
</comment>
<evidence type="ECO:0000256" key="9">
    <source>
        <dbReference type="ARBA" id="ARBA00042134"/>
    </source>
</evidence>
<feature type="compositionally biased region" description="Basic and acidic residues" evidence="10">
    <location>
        <begin position="407"/>
        <end position="425"/>
    </location>
</feature>
<evidence type="ECO:0000256" key="5">
    <source>
        <dbReference type="ARBA" id="ARBA00023136"/>
    </source>
</evidence>
<dbReference type="AlphaFoldDB" id="A0A6P8ZNM7"/>
<evidence type="ECO:0000256" key="8">
    <source>
        <dbReference type="ARBA" id="ARBA00041780"/>
    </source>
</evidence>
<dbReference type="GO" id="GO:0006979">
    <property type="term" value="P:response to oxidative stress"/>
    <property type="evidence" value="ECO:0007669"/>
    <property type="project" value="TreeGrafter"/>
</dbReference>
<evidence type="ECO:0000256" key="4">
    <source>
        <dbReference type="ARBA" id="ARBA00022490"/>
    </source>
</evidence>
<sequence>MGNADSKQGKTARRIPADEVRALASCLGVKSESDSLSEEKVFKNLSWKEIANPVPLKLWKSISRGLPHAKFSNILDLVDAVIYQDPGYASKYLVNLLEAPLLDSAAVYTLHLLKLFNTFHTAARDSWQRNGVNPSDETAQLLTDKMIQSLHSLTNDDNEELIMSWLQREPLLYAVQRSVLCSLFKLSSSSIPDIIPLLTCQLSPKPKPTILDIYDIMFINNSLPHDLQSEWSLLFSTRIHGLSFTSMLGKMMNKGPTLLIIEDTKGHVFGGFASDSWRLGPKFIGNGKCFLFKLHPFMAAYTATGYNEHHMYLNHQQQTMPNGLGMGGQLGHFGIWIDADFGKGHSSEGCSTYQRVPTLSAEKEYTIEHLEIWAVGPPPKEDSDDETDGNKRSILDKDSGAKAMLEMIDRGHHSEGLREVPEETY</sequence>
<dbReference type="FunCoup" id="A0A6P8ZNM7">
    <property type="interactions" value="625"/>
</dbReference>
<keyword evidence="4" id="KW-0963">Cytoplasm</keyword>
<feature type="region of interest" description="Disordered" evidence="10">
    <location>
        <begin position="373"/>
        <end position="425"/>
    </location>
</feature>
<dbReference type="SMART" id="SM00584">
    <property type="entry name" value="TLDc"/>
    <property type="match status" value="1"/>
</dbReference>
<evidence type="ECO:0000256" key="10">
    <source>
        <dbReference type="SAM" id="MobiDB-lite"/>
    </source>
</evidence>
<dbReference type="OrthoDB" id="289228at2759"/>
<protein>
    <recommendedName>
        <fullName evidence="7">MTOR-associated protein MEAK7</fullName>
    </recommendedName>
    <alternativeName>
        <fullName evidence="9">TBC/LysM-associated domain-containing protein 1</fullName>
    </alternativeName>
    <alternativeName>
        <fullName evidence="8">TLD domain-containing protein 1</fullName>
    </alternativeName>
</protein>
<evidence type="ECO:0000313" key="12">
    <source>
        <dbReference type="Proteomes" id="UP000515158"/>
    </source>
</evidence>
<proteinExistence type="predicted"/>
<evidence type="ECO:0000256" key="6">
    <source>
        <dbReference type="ARBA" id="ARBA00023228"/>
    </source>
</evidence>
<dbReference type="RefSeq" id="XP_034242624.1">
    <property type="nucleotide sequence ID" value="XM_034386733.1"/>
</dbReference>
<keyword evidence="12" id="KW-1185">Reference proteome</keyword>
<dbReference type="PROSITE" id="PS51886">
    <property type="entry name" value="TLDC"/>
    <property type="match status" value="1"/>
</dbReference>
<dbReference type="InterPro" id="IPR006571">
    <property type="entry name" value="TLDc_dom"/>
</dbReference>
<keyword evidence="5" id="KW-0472">Membrane</keyword>
<evidence type="ECO:0000256" key="7">
    <source>
        <dbReference type="ARBA" id="ARBA00039594"/>
    </source>
</evidence>
<dbReference type="Proteomes" id="UP000515158">
    <property type="component" value="Unplaced"/>
</dbReference>
<evidence type="ECO:0000256" key="2">
    <source>
        <dbReference type="ARBA" id="ARBA00004371"/>
    </source>
</evidence>
<gene>
    <name evidence="13" type="primary">LOC117646065</name>
</gene>
<evidence type="ECO:0000256" key="3">
    <source>
        <dbReference type="ARBA" id="ARBA00004496"/>
    </source>
</evidence>
<evidence type="ECO:0000259" key="11">
    <source>
        <dbReference type="PROSITE" id="PS51886"/>
    </source>
</evidence>